<dbReference type="Gene3D" id="3.30.40.10">
    <property type="entry name" value="Zinc/RING finger domain, C3HC4 (zinc finger)"/>
    <property type="match status" value="1"/>
</dbReference>
<dbReference type="Gene3D" id="4.10.60.10">
    <property type="entry name" value="Zinc finger, CCHC-type"/>
    <property type="match status" value="1"/>
</dbReference>
<dbReference type="AlphaFoldDB" id="A0A6C0C4C0"/>
<protein>
    <recommendedName>
        <fullName evidence="4">RING-type domain-containing protein</fullName>
    </recommendedName>
</protein>
<dbReference type="InterPro" id="IPR013083">
    <property type="entry name" value="Znf_RING/FYVE/PHD"/>
</dbReference>
<reference evidence="3" key="1">
    <citation type="journal article" date="2020" name="Nature">
        <title>Giant virus diversity and host interactions through global metagenomics.</title>
        <authorList>
            <person name="Schulz F."/>
            <person name="Roux S."/>
            <person name="Paez-Espino D."/>
            <person name="Jungbluth S."/>
            <person name="Walsh D.A."/>
            <person name="Denef V.J."/>
            <person name="McMahon K.D."/>
            <person name="Konstantinidis K.T."/>
            <person name="Eloe-Fadrosh E.A."/>
            <person name="Kyrpides N.C."/>
            <person name="Woyke T."/>
        </authorList>
    </citation>
    <scope>NUCLEOTIDE SEQUENCE</scope>
    <source>
        <strain evidence="3">GVMAG-M-3300020185-18</strain>
    </source>
</reference>
<evidence type="ECO:0000259" key="2">
    <source>
        <dbReference type="PROSITE" id="PS50158"/>
    </source>
</evidence>
<accession>A0A6C0C4C0</accession>
<name>A0A6C0C4C0_9ZZZZ</name>
<dbReference type="EMBL" id="MN739319">
    <property type="protein sequence ID" value="QHS98619.1"/>
    <property type="molecule type" value="Genomic_DNA"/>
</dbReference>
<dbReference type="SUPFAM" id="SSF57850">
    <property type="entry name" value="RING/U-box"/>
    <property type="match status" value="1"/>
</dbReference>
<dbReference type="PANTHER" id="PTHR12109">
    <property type="entry name" value="RING FINGER PROTEIN 141-RELATED"/>
    <property type="match status" value="1"/>
</dbReference>
<dbReference type="GO" id="GO:0008270">
    <property type="term" value="F:zinc ion binding"/>
    <property type="evidence" value="ECO:0007669"/>
    <property type="project" value="InterPro"/>
</dbReference>
<dbReference type="PANTHER" id="PTHR12109:SF5">
    <property type="entry name" value="RING-TYPE DOMAIN-CONTAINING PROTEIN"/>
    <property type="match status" value="1"/>
</dbReference>
<dbReference type="GO" id="GO:0003676">
    <property type="term" value="F:nucleic acid binding"/>
    <property type="evidence" value="ECO:0007669"/>
    <property type="project" value="InterPro"/>
</dbReference>
<dbReference type="PROSITE" id="PS50089">
    <property type="entry name" value="ZF_RING_2"/>
    <property type="match status" value="1"/>
</dbReference>
<dbReference type="InterPro" id="IPR001878">
    <property type="entry name" value="Znf_CCHC"/>
</dbReference>
<dbReference type="InterPro" id="IPR001841">
    <property type="entry name" value="Znf_RING"/>
</dbReference>
<dbReference type="InterPro" id="IPR047126">
    <property type="entry name" value="RNF141-like"/>
</dbReference>
<organism evidence="3">
    <name type="scientific">viral metagenome</name>
    <dbReference type="NCBI Taxonomy" id="1070528"/>
    <lineage>
        <taxon>unclassified sequences</taxon>
        <taxon>metagenomes</taxon>
        <taxon>organismal metagenomes</taxon>
    </lineage>
</organism>
<dbReference type="PROSITE" id="PS50158">
    <property type="entry name" value="ZF_CCHC"/>
    <property type="match status" value="1"/>
</dbReference>
<proteinExistence type="predicted"/>
<evidence type="ECO:0008006" key="4">
    <source>
        <dbReference type="Google" id="ProtNLM"/>
    </source>
</evidence>
<feature type="domain" description="RING-type" evidence="1">
    <location>
        <begin position="80"/>
        <end position="119"/>
    </location>
</feature>
<evidence type="ECO:0000259" key="1">
    <source>
        <dbReference type="PROSITE" id="PS50089"/>
    </source>
</evidence>
<dbReference type="SMART" id="SM00184">
    <property type="entry name" value="RING"/>
    <property type="match status" value="1"/>
</dbReference>
<dbReference type="Pfam" id="PF13639">
    <property type="entry name" value="zf-RING_2"/>
    <property type="match status" value="1"/>
</dbReference>
<feature type="domain" description="CCHC-type" evidence="2">
    <location>
        <begin position="47"/>
        <end position="61"/>
    </location>
</feature>
<evidence type="ECO:0000313" key="3">
    <source>
        <dbReference type="EMBL" id="QHS98619.1"/>
    </source>
</evidence>
<sequence length="203" mass="23083">MTTRVIHCGNCGLSGHNKRSCKINTKRRRKVKRKPNISLKPKKRVVKCGSCGEQGHNKKTCGKLMKCAERILKIPKYELCPICMDDCKGKTCTLECGHTFHTKCIFTWFKKNNNCPCCRAEVPEMKQTVDTTTITLPSPAFMGAMMRMVDESLEAEHAPIRLENMTPHRYLEAVMVYTHLTLNSLSAERREELSRMEGSTGGW</sequence>